<feature type="compositionally biased region" description="Basic and acidic residues" evidence="1">
    <location>
        <begin position="82"/>
        <end position="91"/>
    </location>
</feature>
<evidence type="ECO:0000313" key="3">
    <source>
        <dbReference type="Proteomes" id="UP001500642"/>
    </source>
</evidence>
<keyword evidence="3" id="KW-1185">Reference proteome</keyword>
<evidence type="ECO:0000256" key="1">
    <source>
        <dbReference type="SAM" id="MobiDB-lite"/>
    </source>
</evidence>
<gene>
    <name evidence="2" type="ORF">GCM10023167_05420</name>
</gene>
<dbReference type="Proteomes" id="UP001500642">
    <property type="component" value="Unassembled WGS sequence"/>
</dbReference>
<reference evidence="3" key="1">
    <citation type="journal article" date="2019" name="Int. J. Syst. Evol. Microbiol.">
        <title>The Global Catalogue of Microorganisms (GCM) 10K type strain sequencing project: providing services to taxonomists for standard genome sequencing and annotation.</title>
        <authorList>
            <consortium name="The Broad Institute Genomics Platform"/>
            <consortium name="The Broad Institute Genome Sequencing Center for Infectious Disease"/>
            <person name="Wu L."/>
            <person name="Ma J."/>
        </authorList>
    </citation>
    <scope>NUCLEOTIDE SEQUENCE [LARGE SCALE GENOMIC DNA]</scope>
    <source>
        <strain evidence="3">JCM 17808</strain>
    </source>
</reference>
<feature type="compositionally biased region" description="Gly residues" evidence="1">
    <location>
        <begin position="92"/>
        <end position="103"/>
    </location>
</feature>
<protein>
    <submittedName>
        <fullName evidence="2">Uncharacterized protein</fullName>
    </submittedName>
</protein>
<feature type="region of interest" description="Disordered" evidence="1">
    <location>
        <begin position="51"/>
        <end position="116"/>
    </location>
</feature>
<organism evidence="2 3">
    <name type="scientific">Brevibacterium pityocampae</name>
    <dbReference type="NCBI Taxonomy" id="506594"/>
    <lineage>
        <taxon>Bacteria</taxon>
        <taxon>Bacillati</taxon>
        <taxon>Actinomycetota</taxon>
        <taxon>Actinomycetes</taxon>
        <taxon>Micrococcales</taxon>
        <taxon>Brevibacteriaceae</taxon>
        <taxon>Brevibacterium</taxon>
    </lineage>
</organism>
<comment type="caution">
    <text evidence="2">The sequence shown here is derived from an EMBL/GenBank/DDBJ whole genome shotgun (WGS) entry which is preliminary data.</text>
</comment>
<dbReference type="EMBL" id="BAABGL010000002">
    <property type="protein sequence ID" value="GAA4384542.1"/>
    <property type="molecule type" value="Genomic_DNA"/>
</dbReference>
<evidence type="ECO:0000313" key="2">
    <source>
        <dbReference type="EMBL" id="GAA4384542.1"/>
    </source>
</evidence>
<feature type="compositionally biased region" description="Low complexity" evidence="1">
    <location>
        <begin position="13"/>
        <end position="22"/>
    </location>
</feature>
<proteinExistence type="predicted"/>
<feature type="region of interest" description="Disordered" evidence="1">
    <location>
        <begin position="1"/>
        <end position="22"/>
    </location>
</feature>
<accession>A0ABP8J3W4</accession>
<sequence length="116" mass="11684">MHEERECGGEQSAQARARAAHGDAAVRLGVGGSDLGLELLECAEHAGPAGAQLAAEGGERDPAARPLGEVAAHLPAEPSHLVADRGRRVLEGGRGGGDGPGGLDGEESAQRVDVDH</sequence>
<name>A0ABP8J3W4_9MICO</name>